<evidence type="ECO:0000256" key="7">
    <source>
        <dbReference type="PIRSR" id="PIRSR617512-3"/>
    </source>
</evidence>
<dbReference type="Proteomes" id="UP000198629">
    <property type="component" value="Unassembled WGS sequence"/>
</dbReference>
<dbReference type="EMBL" id="FNFX01000005">
    <property type="protein sequence ID" value="SDK79664.1"/>
    <property type="molecule type" value="Genomic_DNA"/>
</dbReference>
<comment type="cofactor">
    <cofactor evidence="7">
        <name>Ca(2+)</name>
        <dbReference type="ChEBI" id="CHEBI:29108"/>
    </cofactor>
    <text evidence="7">Binds 1 Ca(2+) ion per subunit.</text>
</comment>
<dbReference type="Pfam" id="PF01011">
    <property type="entry name" value="PQQ"/>
    <property type="match status" value="3"/>
</dbReference>
<feature type="binding site" evidence="7">
    <location>
        <position position="359"/>
    </location>
    <ligand>
        <name>Ca(2+)</name>
        <dbReference type="ChEBI" id="CHEBI:29108"/>
    </ligand>
</feature>
<feature type="binding site" evidence="6">
    <location>
        <position position="181"/>
    </location>
    <ligand>
        <name>pyrroloquinoline quinone</name>
        <dbReference type="ChEBI" id="CHEBI:58442"/>
    </ligand>
</feature>
<dbReference type="PANTHER" id="PTHR32303:SF4">
    <property type="entry name" value="QUINOPROTEIN GLUCOSE DEHYDROGENASE"/>
    <property type="match status" value="1"/>
</dbReference>
<feature type="disulfide bond" evidence="8">
    <location>
        <begin position="131"/>
        <end position="132"/>
    </location>
</feature>
<feature type="binding site" evidence="7">
    <location>
        <position position="199"/>
    </location>
    <ligand>
        <name>Ca(2+)</name>
        <dbReference type="ChEBI" id="CHEBI:29108"/>
    </ligand>
</feature>
<organism evidence="11 12">
    <name type="scientific">Methylophilus rhizosphaerae</name>
    <dbReference type="NCBI Taxonomy" id="492660"/>
    <lineage>
        <taxon>Bacteria</taxon>
        <taxon>Pseudomonadati</taxon>
        <taxon>Pseudomonadota</taxon>
        <taxon>Betaproteobacteria</taxon>
        <taxon>Nitrosomonadales</taxon>
        <taxon>Methylophilaceae</taxon>
        <taxon>Methylophilus</taxon>
    </lineage>
</organism>
<dbReference type="GO" id="GO:0005509">
    <property type="term" value="F:calcium ion binding"/>
    <property type="evidence" value="ECO:0007669"/>
    <property type="project" value="InterPro"/>
</dbReference>
<sequence>MQINKIKLSLGLAMTLSATLPMAAFAGTAADHEAAMKDANNWADPRGGYLNQGYSALAQVNKGNVKNLKAAWTFATGVNRGHEGSPLVIGNMMYVHTAFPNNVYALDLNDNQKIVWSYFPKQDPSVQAVLCCDNVSRGLGYGNGKIFLQQNDGVLVALDAKTGTKVWDVKNTDPKVGATNTNAPQVRKDKVLTGCSGAEFGVRCFIAAYNIDDGSLAWKAWSTGPDAEVLIGADFNKDNPQYNALSVYQDVNGGNKEGGSFKKIPNDQLKTGEKELGTRTWLKPQAVKDGWQHGGGSVWGWWPYDARTNLVYYGTGNPSVWNPDVRPGDNKWSMTVFARDLDTGMAKWGMQMTPHDEWDYDGINEVMLFDKGNKTYAFHTDRNGFMYTWDAHTGTLIAAQKAHPFVNWANSVDLKTGVPDKTASGSTHQDYNAKGVCPSALGVKDQQPAAYSPKTGLMYVPLNHVCMTYEPVESKYVAGQPWVGATLTMFPGPDGVMGGFGAYDPMTNKKVWYNKEKFSAWGGALTTASDLVFYGTLDRWFKAVDAQNGKELWKFQVGSGVIGNAFTYGHKGKQYVGVLSGIGGWAGVAMNLGLTTDTDALGAAGGYKELTKYNAAPGGGALNVFTL</sequence>
<dbReference type="PROSITE" id="PS00364">
    <property type="entry name" value="BACTERIAL_PQQ_2"/>
    <property type="match status" value="1"/>
</dbReference>
<evidence type="ECO:0000256" key="3">
    <source>
        <dbReference type="ARBA" id="ARBA00022891"/>
    </source>
</evidence>
<dbReference type="PANTHER" id="PTHR32303">
    <property type="entry name" value="QUINOPROTEIN ALCOHOL DEHYDROGENASE (CYTOCHROME C)"/>
    <property type="match status" value="1"/>
</dbReference>
<feature type="signal peptide" evidence="9">
    <location>
        <begin position="1"/>
        <end position="26"/>
    </location>
</feature>
<comment type="cofactor">
    <cofactor evidence="6">
        <name>pyrroloquinoline quinone</name>
        <dbReference type="ChEBI" id="CHEBI:58442"/>
    </cofactor>
    <text evidence="6">Binds 1 PQQ group per subunit.</text>
</comment>
<dbReference type="GO" id="GO:0016614">
    <property type="term" value="F:oxidoreductase activity, acting on CH-OH group of donors"/>
    <property type="evidence" value="ECO:0007669"/>
    <property type="project" value="InterPro"/>
</dbReference>
<dbReference type="GO" id="GO:0030288">
    <property type="term" value="C:outer membrane-bounded periplasmic space"/>
    <property type="evidence" value="ECO:0007669"/>
    <property type="project" value="InterPro"/>
</dbReference>
<dbReference type="InterPro" id="IPR018391">
    <property type="entry name" value="PQQ_b-propeller_rpt"/>
</dbReference>
<evidence type="ECO:0000256" key="8">
    <source>
        <dbReference type="PIRSR" id="PIRSR617512-4"/>
    </source>
</evidence>
<accession>A0A1G9EU73</accession>
<evidence type="ECO:0000256" key="4">
    <source>
        <dbReference type="ARBA" id="ARBA00023002"/>
    </source>
</evidence>
<evidence type="ECO:0000313" key="11">
    <source>
        <dbReference type="EMBL" id="SDK79664.1"/>
    </source>
</evidence>
<keyword evidence="8" id="KW-1015">Disulfide bond</keyword>
<dbReference type="AlphaFoldDB" id="A0A1G9EU73"/>
<dbReference type="STRING" id="492660.SAMN05192566_2458"/>
<keyword evidence="7" id="KW-0106">Calcium</keyword>
<gene>
    <name evidence="11" type="ORF">SAMN05192566_2458</name>
</gene>
<dbReference type="Gene3D" id="2.140.10.10">
    <property type="entry name" value="Quinoprotein alcohol dehydrogenase-like superfamily"/>
    <property type="match status" value="1"/>
</dbReference>
<keyword evidence="3 6" id="KW-0634">PQQ</keyword>
<feature type="chain" id="PRO_5011466914" evidence="9">
    <location>
        <begin position="27"/>
        <end position="627"/>
    </location>
</feature>
<name>A0A1G9EU73_9PROT</name>
<feature type="binding site" evidence="7">
    <location>
        <position position="317"/>
    </location>
    <ligand>
        <name>Ca(2+)</name>
        <dbReference type="ChEBI" id="CHEBI:29108"/>
    </ligand>
</feature>
<feature type="binding site" evidence="6">
    <location>
        <position position="83"/>
    </location>
    <ligand>
        <name>pyrroloquinoline quinone</name>
        <dbReference type="ChEBI" id="CHEBI:58442"/>
    </ligand>
</feature>
<dbReference type="InterPro" id="IPR011047">
    <property type="entry name" value="Quinoprotein_ADH-like_sf"/>
</dbReference>
<feature type="binding site" evidence="6">
    <location>
        <begin position="197"/>
        <end position="198"/>
    </location>
    <ligand>
        <name>pyrroloquinoline quinone</name>
        <dbReference type="ChEBI" id="CHEBI:58442"/>
    </ligand>
</feature>
<evidence type="ECO:0000256" key="2">
    <source>
        <dbReference type="ARBA" id="ARBA00022723"/>
    </source>
</evidence>
<feature type="domain" description="Pyrrolo-quinoline quinone repeat" evidence="10">
    <location>
        <begin position="286"/>
        <end position="398"/>
    </location>
</feature>
<dbReference type="InterPro" id="IPR017512">
    <property type="entry name" value="PQQ_MeOH/EtOH_DH"/>
</dbReference>
<dbReference type="SMART" id="SM00564">
    <property type="entry name" value="PQQ"/>
    <property type="match status" value="5"/>
</dbReference>
<keyword evidence="9" id="KW-0732">Signal</keyword>
<dbReference type="NCBIfam" id="TIGR03075">
    <property type="entry name" value="PQQ_enz_alc_DH"/>
    <property type="match status" value="1"/>
</dbReference>
<keyword evidence="4" id="KW-0560">Oxidoreductase</keyword>
<keyword evidence="12" id="KW-1185">Reference proteome</keyword>
<evidence type="ECO:0000256" key="1">
    <source>
        <dbReference type="ARBA" id="ARBA00008156"/>
    </source>
</evidence>
<evidence type="ECO:0000256" key="9">
    <source>
        <dbReference type="SAM" id="SignalP"/>
    </source>
</evidence>
<feature type="binding site" evidence="6">
    <location>
        <position position="137"/>
    </location>
    <ligand>
        <name>pyrroloquinoline quinone</name>
        <dbReference type="ChEBI" id="CHEBI:58442"/>
    </ligand>
</feature>
<dbReference type="RefSeq" id="WP_091472447.1">
    <property type="nucleotide sequence ID" value="NZ_FNFX01000005.1"/>
</dbReference>
<feature type="domain" description="Pyrrolo-quinoline quinone repeat" evidence="10">
    <location>
        <begin position="518"/>
        <end position="576"/>
    </location>
</feature>
<evidence type="ECO:0000256" key="6">
    <source>
        <dbReference type="PIRSR" id="PIRSR617512-2"/>
    </source>
</evidence>
<protein>
    <submittedName>
        <fullName evidence="11">PQQ-dependent dehydrogenase, methanol/ethanol family</fullName>
    </submittedName>
</protein>
<dbReference type="InterPro" id="IPR001479">
    <property type="entry name" value="Quinoprotein_DH_CS"/>
</dbReference>
<proteinExistence type="inferred from homology"/>
<evidence type="ECO:0000313" key="12">
    <source>
        <dbReference type="Proteomes" id="UP000198629"/>
    </source>
</evidence>
<reference evidence="12" key="1">
    <citation type="submission" date="2016-10" db="EMBL/GenBank/DDBJ databases">
        <authorList>
            <person name="Varghese N."/>
            <person name="Submissions S."/>
        </authorList>
    </citation>
    <scope>NUCLEOTIDE SEQUENCE [LARGE SCALE GENOMIC DNA]</scope>
    <source>
        <strain evidence="12">CBMB127</strain>
    </source>
</reference>
<dbReference type="GO" id="GO:0016020">
    <property type="term" value="C:membrane"/>
    <property type="evidence" value="ECO:0007669"/>
    <property type="project" value="InterPro"/>
</dbReference>
<dbReference type="OrthoDB" id="5296951at2"/>
<evidence type="ECO:0000256" key="5">
    <source>
        <dbReference type="PIRSR" id="PIRSR617512-1"/>
    </source>
</evidence>
<dbReference type="SUPFAM" id="SSF50998">
    <property type="entry name" value="Quinoprotein alcohol dehydrogenase-like"/>
    <property type="match status" value="1"/>
</dbReference>
<feature type="domain" description="Pyrrolo-quinoline quinone repeat" evidence="10">
    <location>
        <begin position="42"/>
        <end position="226"/>
    </location>
</feature>
<keyword evidence="2 7" id="KW-0479">Metal-binding</keyword>
<dbReference type="InterPro" id="IPR002372">
    <property type="entry name" value="PQQ_rpt_dom"/>
</dbReference>
<comment type="similarity">
    <text evidence="1">Belongs to the bacterial PQQ dehydrogenase family.</text>
</comment>
<feature type="active site" description="Proton acceptor" evidence="5">
    <location>
        <position position="359"/>
    </location>
</feature>
<evidence type="ECO:0000259" key="10">
    <source>
        <dbReference type="Pfam" id="PF01011"/>
    </source>
</evidence>